<feature type="region of interest" description="Disordered" evidence="1">
    <location>
        <begin position="70"/>
        <end position="91"/>
    </location>
</feature>
<feature type="domain" description="MlaB-like STAS" evidence="2">
    <location>
        <begin position="441"/>
        <end position="516"/>
    </location>
</feature>
<name>A0ABU8X4C2_9BURK</name>
<organism evidence="3 4">
    <name type="scientific">Variovorax robiniae</name>
    <dbReference type="NCBI Taxonomy" id="1836199"/>
    <lineage>
        <taxon>Bacteria</taxon>
        <taxon>Pseudomonadati</taxon>
        <taxon>Pseudomonadota</taxon>
        <taxon>Betaproteobacteria</taxon>
        <taxon>Burkholderiales</taxon>
        <taxon>Comamonadaceae</taxon>
        <taxon>Variovorax</taxon>
    </lineage>
</organism>
<accession>A0ABU8X4C2</accession>
<evidence type="ECO:0000313" key="4">
    <source>
        <dbReference type="Proteomes" id="UP001367030"/>
    </source>
</evidence>
<keyword evidence="4" id="KW-1185">Reference proteome</keyword>
<evidence type="ECO:0000256" key="1">
    <source>
        <dbReference type="SAM" id="MobiDB-lite"/>
    </source>
</evidence>
<proteinExistence type="predicted"/>
<reference evidence="3 4" key="1">
    <citation type="submission" date="2024-03" db="EMBL/GenBank/DDBJ databases">
        <title>Novel species of the genus Variovorax.</title>
        <authorList>
            <person name="Liu Q."/>
            <person name="Xin Y.-H."/>
        </authorList>
    </citation>
    <scope>NUCLEOTIDE SEQUENCE [LARGE SCALE GENOMIC DNA]</scope>
    <source>
        <strain evidence="3 4">KACC 18901</strain>
    </source>
</reference>
<dbReference type="Pfam" id="PF13466">
    <property type="entry name" value="STAS_2"/>
    <property type="match status" value="1"/>
</dbReference>
<evidence type="ECO:0000313" key="3">
    <source>
        <dbReference type="EMBL" id="MEJ8854651.1"/>
    </source>
</evidence>
<evidence type="ECO:0000259" key="2">
    <source>
        <dbReference type="Pfam" id="PF13466"/>
    </source>
</evidence>
<dbReference type="InterPro" id="IPR058548">
    <property type="entry name" value="MlaB-like_STAS"/>
</dbReference>
<comment type="caution">
    <text evidence="3">The sequence shown here is derived from an EMBL/GenBank/DDBJ whole genome shotgun (WGS) entry which is preliminary data.</text>
</comment>
<feature type="compositionally biased region" description="Polar residues" evidence="1">
    <location>
        <begin position="79"/>
        <end position="91"/>
    </location>
</feature>
<protein>
    <submittedName>
        <fullName evidence="3">STAS domain-containing protein</fullName>
    </submittedName>
</protein>
<dbReference type="Proteomes" id="UP001367030">
    <property type="component" value="Unassembled WGS sequence"/>
</dbReference>
<gene>
    <name evidence="3" type="ORF">WKW79_08725</name>
</gene>
<sequence length="527" mass="57096">MPKEEPGRLLSKVAKFVRNPLKDWAELDEQDAGSADTGYSREMLKEMIERRQRNDFVRRREFDMLRKLRQREAAGSRDATPSSFSISSTTGKTAGRALTLKKIDEIEEQMSQQWWKNRQQGANGEAMTPAAMAAQQARAYADTEPGQAPPIPPDTASDAANLPRPPGIDSGLEEAAIRFAHGDDPGAEAILLQTLAPESPQADNVEIWRALLDFYRATGDFDKFSQTSMRYAQRFKKPGPEWISLRALAREVQVAGAVDPDGGVSAPEGMDWSCPQQLTRGGLAGLTQALSGAGPVWTLDWRNLSGIDAEAAGPLRALMEHWAGSPVQLRFAGSDNLLDVLGTATPTNNRNIEPVWWQLRMAILRVMNDVDGFELTALNYCITYEVSPPPWEDPAGSYAAVDVAAPLPKTSTGMSLASVRMGLGTSVEPAPAPAVAGHNLLVGELTGECHDVLHELDAELVGAEVPTVSCAALVRMDFAAAGTLLNWAMARAARGQRVEFVDVQRMLAAFFKVIGIADHASVAVRAN</sequence>
<dbReference type="RefSeq" id="WP_340334745.1">
    <property type="nucleotide sequence ID" value="NZ_JBBKZS010000003.1"/>
</dbReference>
<dbReference type="EMBL" id="JBBKZS010000003">
    <property type="protein sequence ID" value="MEJ8854651.1"/>
    <property type="molecule type" value="Genomic_DNA"/>
</dbReference>